<dbReference type="Gene3D" id="3.40.50.11900">
    <property type="match status" value="1"/>
</dbReference>
<evidence type="ECO:0000313" key="3">
    <source>
        <dbReference type="Proteomes" id="UP000425960"/>
    </source>
</evidence>
<dbReference type="NCBIfam" id="NF040772">
    <property type="entry name" value="double_cubane"/>
    <property type="match status" value="1"/>
</dbReference>
<protein>
    <submittedName>
        <fullName evidence="2">3-hydroxyacyl-ACP dehydratase</fullName>
    </submittedName>
</protein>
<sequence length="446" mass="50319">MYRESIEKEPEQSERRKARFVRGLAHSAQAALTELESGSDLPQGMAYFITIIKQLFVKGQLSPHVIPPGGKVAGHKKIIGTYCVMVPEELIYAAGAIPVRLCGGSFEASCLGDECVPRDTCPVVKASLGFTALNLIPLYEACDVVITPTTCDAKRKMGEELSKFTEVWMLEVPHVKESEGARRQWLEQIFTLKKNIEKLTSPRFGRKKIGHKALDAAIKTVGRAQHQARRLYEIRKSSPPVVLGREAMLAVNAYSYDAVVQWTHAMTELNDELETRRQKGMSACRADAPRVLLAGSPPIFPNWKIVFLLEEMGAVIAADESCMSTRYLYDPVGITERSMTDMMVGLASRYLMPCVCPSFAPNEDRLIRLVQMVEEFHIDGIVYHVLKGCVNYDFELIRVENIMKERNIPVLRVETDYSPEDVEQIRTRVEAFTEMLRTKKRKMKRG</sequence>
<gene>
    <name evidence="2" type="ORF">DSCO28_25230</name>
</gene>
<dbReference type="InterPro" id="IPR010327">
    <property type="entry name" value="FldB/FldC_alpha/beta"/>
</dbReference>
<dbReference type="RefSeq" id="WP_155322524.1">
    <property type="nucleotide sequence ID" value="NZ_AP021876.1"/>
</dbReference>
<evidence type="ECO:0000313" key="2">
    <source>
        <dbReference type="EMBL" id="BBO81957.1"/>
    </source>
</evidence>
<accession>A0A5K7ZNP7</accession>
<dbReference type="InterPro" id="IPR047678">
    <property type="entry name" value="YjiM-like"/>
</dbReference>
<dbReference type="KEGG" id="dov:DSCO28_25230"/>
<comment type="similarity">
    <text evidence="1">Belongs to the FldB/FldC dehydratase alpha/beta subunit family.</text>
</comment>
<dbReference type="AlphaFoldDB" id="A0A5K7ZNP7"/>
<dbReference type="PANTHER" id="PTHR30548">
    <property type="entry name" value="2-HYDROXYGLUTARYL-COA DEHYDRATASE, D-COMPONENT-RELATED"/>
    <property type="match status" value="1"/>
</dbReference>
<reference evidence="2 3" key="1">
    <citation type="submission" date="2019-11" db="EMBL/GenBank/DDBJ databases">
        <title>Comparative genomics of hydrocarbon-degrading Desulfosarcina strains.</title>
        <authorList>
            <person name="Watanabe M."/>
            <person name="Kojima H."/>
            <person name="Fukui M."/>
        </authorList>
    </citation>
    <scope>NUCLEOTIDE SEQUENCE [LARGE SCALE GENOMIC DNA]</scope>
    <source>
        <strain evidence="2 3">28bB2T</strain>
    </source>
</reference>
<dbReference type="PANTHER" id="PTHR30548:SF1">
    <property type="entry name" value="DEHYDRATASE SUBUNIT MJ0007-RELATED"/>
    <property type="match status" value="1"/>
</dbReference>
<dbReference type="Proteomes" id="UP000425960">
    <property type="component" value="Chromosome"/>
</dbReference>
<organism evidence="2 3">
    <name type="scientific">Desulfosarcina ovata subsp. sediminis</name>
    <dbReference type="NCBI Taxonomy" id="885957"/>
    <lineage>
        <taxon>Bacteria</taxon>
        <taxon>Pseudomonadati</taxon>
        <taxon>Thermodesulfobacteriota</taxon>
        <taxon>Desulfobacteria</taxon>
        <taxon>Desulfobacterales</taxon>
        <taxon>Desulfosarcinaceae</taxon>
        <taxon>Desulfosarcina</taxon>
    </lineage>
</organism>
<name>A0A5K7ZNP7_9BACT</name>
<dbReference type="Gene3D" id="3.40.50.11890">
    <property type="match status" value="1"/>
</dbReference>
<dbReference type="EMBL" id="AP021876">
    <property type="protein sequence ID" value="BBO81957.1"/>
    <property type="molecule type" value="Genomic_DNA"/>
</dbReference>
<dbReference type="Pfam" id="PF06050">
    <property type="entry name" value="HGD-D"/>
    <property type="match status" value="1"/>
</dbReference>
<proteinExistence type="inferred from homology"/>
<evidence type="ECO:0000256" key="1">
    <source>
        <dbReference type="ARBA" id="ARBA00005806"/>
    </source>
</evidence>